<gene>
    <name evidence="2" type="ORF">DWB85_16410</name>
</gene>
<reference evidence="2 3" key="1">
    <citation type="submission" date="2018-07" db="EMBL/GenBank/DDBJ databases">
        <title>Halioglobus sp. genome submission.</title>
        <authorList>
            <person name="Ye M.-Q."/>
            <person name="Du Z.-J."/>
        </authorList>
    </citation>
    <scope>NUCLEOTIDE SEQUENCE [LARGE SCALE GENOMIC DNA]</scope>
    <source>
        <strain evidence="2 3">U0301</strain>
    </source>
</reference>
<dbReference type="EMBL" id="QRAN01000021">
    <property type="protein sequence ID" value="RLQ20712.1"/>
    <property type="molecule type" value="Genomic_DNA"/>
</dbReference>
<dbReference type="OrthoDB" id="9180579at2"/>
<protein>
    <submittedName>
        <fullName evidence="2">Uncharacterized protein</fullName>
    </submittedName>
</protein>
<organism evidence="2 3">
    <name type="scientific">Seongchinamella sediminis</name>
    <dbReference type="NCBI Taxonomy" id="2283635"/>
    <lineage>
        <taxon>Bacteria</taxon>
        <taxon>Pseudomonadati</taxon>
        <taxon>Pseudomonadota</taxon>
        <taxon>Gammaproteobacteria</taxon>
        <taxon>Cellvibrionales</taxon>
        <taxon>Halieaceae</taxon>
        <taxon>Seongchinamella</taxon>
    </lineage>
</organism>
<evidence type="ECO:0000256" key="1">
    <source>
        <dbReference type="SAM" id="MobiDB-lite"/>
    </source>
</evidence>
<dbReference type="AlphaFoldDB" id="A0A3L7DXZ6"/>
<feature type="compositionally biased region" description="Polar residues" evidence="1">
    <location>
        <begin position="1"/>
        <end position="11"/>
    </location>
</feature>
<name>A0A3L7DXZ6_9GAMM</name>
<dbReference type="Proteomes" id="UP000265509">
    <property type="component" value="Unassembled WGS sequence"/>
</dbReference>
<evidence type="ECO:0000313" key="3">
    <source>
        <dbReference type="Proteomes" id="UP000265509"/>
    </source>
</evidence>
<evidence type="ECO:0000313" key="2">
    <source>
        <dbReference type="EMBL" id="RLQ20712.1"/>
    </source>
</evidence>
<proteinExistence type="predicted"/>
<sequence length="118" mass="12863">MAQTPSQSFGSKDNDPPAKQLTSCGDVSCELLVDPIPRPTPDPITVTLKPREAKVTFVDHRKPNSKLIMQYAQKVLRDRGVEVNDVILDKPDASVRMTDAMLQSLSQEGGLVLCGISD</sequence>
<comment type="caution">
    <text evidence="2">The sequence shown here is derived from an EMBL/GenBank/DDBJ whole genome shotgun (WGS) entry which is preliminary data.</text>
</comment>
<accession>A0A3L7DXZ6</accession>
<keyword evidence="3" id="KW-1185">Reference proteome</keyword>
<feature type="region of interest" description="Disordered" evidence="1">
    <location>
        <begin position="1"/>
        <end position="21"/>
    </location>
</feature>